<evidence type="ECO:0000313" key="7">
    <source>
        <dbReference type="Proteomes" id="UP001487740"/>
    </source>
</evidence>
<organism evidence="6 7">
    <name type="scientific">Scylla paramamosain</name>
    <name type="common">Mud crab</name>
    <dbReference type="NCBI Taxonomy" id="85552"/>
    <lineage>
        <taxon>Eukaryota</taxon>
        <taxon>Metazoa</taxon>
        <taxon>Ecdysozoa</taxon>
        <taxon>Arthropoda</taxon>
        <taxon>Crustacea</taxon>
        <taxon>Multicrustacea</taxon>
        <taxon>Malacostraca</taxon>
        <taxon>Eumalacostraca</taxon>
        <taxon>Eucarida</taxon>
        <taxon>Decapoda</taxon>
        <taxon>Pleocyemata</taxon>
        <taxon>Brachyura</taxon>
        <taxon>Eubrachyura</taxon>
        <taxon>Portunoidea</taxon>
        <taxon>Portunidae</taxon>
        <taxon>Portuninae</taxon>
        <taxon>Scylla</taxon>
    </lineage>
</organism>
<evidence type="ECO:0000259" key="5">
    <source>
        <dbReference type="PROSITE" id="PS01180"/>
    </source>
</evidence>
<evidence type="ECO:0000256" key="1">
    <source>
        <dbReference type="ARBA" id="ARBA00023157"/>
    </source>
</evidence>
<evidence type="ECO:0000256" key="4">
    <source>
        <dbReference type="SAM" id="SignalP"/>
    </source>
</evidence>
<sequence length="295" mass="34003">MWRTAFSLSTFITAVLIVAGDAASVNMSTSISDLTQEIVMSLIVNQMAILKDMNESSYLCASRDREFREIRLWKEEAKQQLQAIEDNLREKVEDAQARMQNMTEEIRDNLRGMAEDAQSRMQALEEDRQQALEERAEAQQQELERMEALQQTLEERVEALQRVNELQDAMNTLHNDTEPSQCGVGTKILHGGKGSVLSYYSFSLDCNWRVVLPSGTRPIFHLELLEERCEGCDCGFVQLSEVRGLDIKRLSRICPRDILVHGWDAYNVTTNEFLIHFENNFFTKGFHLYYESVFI</sequence>
<evidence type="ECO:0000256" key="2">
    <source>
        <dbReference type="PROSITE-ProRule" id="PRU00059"/>
    </source>
</evidence>
<keyword evidence="7" id="KW-1185">Reference proteome</keyword>
<dbReference type="PROSITE" id="PS01180">
    <property type="entry name" value="CUB"/>
    <property type="match status" value="1"/>
</dbReference>
<comment type="caution">
    <text evidence="2">Lacks conserved residue(s) required for the propagation of feature annotation.</text>
</comment>
<dbReference type="InterPro" id="IPR000859">
    <property type="entry name" value="CUB_dom"/>
</dbReference>
<feature type="signal peptide" evidence="4">
    <location>
        <begin position="1"/>
        <end position="22"/>
    </location>
</feature>
<feature type="chain" id="PRO_5043900794" description="CUB domain-containing protein" evidence="4">
    <location>
        <begin position="23"/>
        <end position="295"/>
    </location>
</feature>
<keyword evidence="3" id="KW-0175">Coiled coil</keyword>
<dbReference type="SUPFAM" id="SSF49854">
    <property type="entry name" value="Spermadhesin, CUB domain"/>
    <property type="match status" value="1"/>
</dbReference>
<dbReference type="Gene3D" id="1.20.5.1230">
    <property type="entry name" value="Apolipoprotein A-I"/>
    <property type="match status" value="1"/>
</dbReference>
<dbReference type="EMBL" id="JARAKH010000034">
    <property type="protein sequence ID" value="KAK8384829.1"/>
    <property type="molecule type" value="Genomic_DNA"/>
</dbReference>
<keyword evidence="1" id="KW-1015">Disulfide bond</keyword>
<accession>A0AAW0TB18</accession>
<proteinExistence type="predicted"/>
<feature type="coiled-coil region" evidence="3">
    <location>
        <begin position="74"/>
        <end position="176"/>
    </location>
</feature>
<gene>
    <name evidence="6" type="ORF">O3P69_014412</name>
</gene>
<dbReference type="SUPFAM" id="SSF58113">
    <property type="entry name" value="Apolipoprotein A-I"/>
    <property type="match status" value="1"/>
</dbReference>
<protein>
    <recommendedName>
        <fullName evidence="5">CUB domain-containing protein</fullName>
    </recommendedName>
</protein>
<comment type="caution">
    <text evidence="6">The sequence shown here is derived from an EMBL/GenBank/DDBJ whole genome shotgun (WGS) entry which is preliminary data.</text>
</comment>
<dbReference type="Proteomes" id="UP001487740">
    <property type="component" value="Unassembled WGS sequence"/>
</dbReference>
<keyword evidence="4" id="KW-0732">Signal</keyword>
<feature type="domain" description="CUB" evidence="5">
    <location>
        <begin position="182"/>
        <end position="293"/>
    </location>
</feature>
<dbReference type="Gene3D" id="2.60.120.290">
    <property type="entry name" value="Spermadhesin, CUB domain"/>
    <property type="match status" value="1"/>
</dbReference>
<name>A0AAW0TB18_SCYPA</name>
<reference evidence="6 7" key="1">
    <citation type="submission" date="2023-03" db="EMBL/GenBank/DDBJ databases">
        <title>High-quality genome of Scylla paramamosain provides insights in environmental adaptation.</title>
        <authorList>
            <person name="Zhang L."/>
        </authorList>
    </citation>
    <scope>NUCLEOTIDE SEQUENCE [LARGE SCALE GENOMIC DNA]</scope>
    <source>
        <strain evidence="6">LZ_2023a</strain>
        <tissue evidence="6">Muscle</tissue>
    </source>
</reference>
<dbReference type="AlphaFoldDB" id="A0AAW0TB18"/>
<evidence type="ECO:0000313" key="6">
    <source>
        <dbReference type="EMBL" id="KAK8384829.1"/>
    </source>
</evidence>
<dbReference type="InterPro" id="IPR035914">
    <property type="entry name" value="Sperma_CUB_dom_sf"/>
</dbReference>
<evidence type="ECO:0000256" key="3">
    <source>
        <dbReference type="SAM" id="Coils"/>
    </source>
</evidence>